<evidence type="ECO:0000256" key="3">
    <source>
        <dbReference type="ARBA" id="ARBA00022764"/>
    </source>
</evidence>
<feature type="domain" description="SAF" evidence="5">
    <location>
        <begin position="114"/>
        <end position="175"/>
    </location>
</feature>
<dbReference type="EMBL" id="MUKV01000041">
    <property type="protein sequence ID" value="OQS33089.1"/>
    <property type="molecule type" value="Genomic_DNA"/>
</dbReference>
<evidence type="ECO:0000256" key="1">
    <source>
        <dbReference type="ARBA" id="ARBA00004418"/>
    </source>
</evidence>
<feature type="chain" id="PRO_5011831932" description="Flagella basal body P-ring formation protein FlgA" evidence="4">
    <location>
        <begin position="29"/>
        <end position="238"/>
    </location>
</feature>
<evidence type="ECO:0000256" key="2">
    <source>
        <dbReference type="ARBA" id="ARBA00022729"/>
    </source>
</evidence>
<dbReference type="Pfam" id="PF13144">
    <property type="entry name" value="ChapFlgA"/>
    <property type="match status" value="1"/>
</dbReference>
<dbReference type="GO" id="GO:0044780">
    <property type="term" value="P:bacterial-type flagellum assembly"/>
    <property type="evidence" value="ECO:0007669"/>
    <property type="project" value="InterPro"/>
</dbReference>
<evidence type="ECO:0000256" key="4">
    <source>
        <dbReference type="RuleBase" id="RU362063"/>
    </source>
</evidence>
<dbReference type="SMART" id="SM00858">
    <property type="entry name" value="SAF"/>
    <property type="match status" value="1"/>
</dbReference>
<evidence type="ECO:0000259" key="5">
    <source>
        <dbReference type="SMART" id="SM00858"/>
    </source>
</evidence>
<dbReference type="InterPro" id="IPR013974">
    <property type="entry name" value="SAF"/>
</dbReference>
<keyword evidence="4" id="KW-1005">Bacterial flagellum biogenesis</keyword>
<reference evidence="6 7" key="1">
    <citation type="submission" date="2017-02" db="EMBL/GenBank/DDBJ databases">
        <title>Chromobacterium haemolyticum H5244.</title>
        <authorList>
            <person name="Gulvik C.A."/>
        </authorList>
    </citation>
    <scope>NUCLEOTIDE SEQUENCE [LARGE SCALE GENOMIC DNA]</scope>
    <source>
        <strain evidence="6 7">H5244</strain>
    </source>
</reference>
<keyword evidence="6" id="KW-0282">Flagellum</keyword>
<keyword evidence="3 4" id="KW-0574">Periplasm</keyword>
<proteinExistence type="inferred from homology"/>
<dbReference type="PANTHER" id="PTHR36307:SF1">
    <property type="entry name" value="FLAGELLA BASAL BODY P-RING FORMATION PROTEIN FLGA"/>
    <property type="match status" value="1"/>
</dbReference>
<keyword evidence="2 4" id="KW-0732">Signal</keyword>
<dbReference type="AlphaFoldDB" id="A0A1W0CEB6"/>
<comment type="subcellular location">
    <subcellularLocation>
        <location evidence="1 4">Periplasm</location>
    </subcellularLocation>
</comment>
<keyword evidence="6" id="KW-0969">Cilium</keyword>
<feature type="signal peptide" evidence="4">
    <location>
        <begin position="1"/>
        <end position="28"/>
    </location>
</feature>
<organism evidence="6 7">
    <name type="scientific">Chromobacterium haemolyticum</name>
    <dbReference type="NCBI Taxonomy" id="394935"/>
    <lineage>
        <taxon>Bacteria</taxon>
        <taxon>Pseudomonadati</taxon>
        <taxon>Pseudomonadota</taxon>
        <taxon>Betaproteobacteria</taxon>
        <taxon>Neisseriales</taxon>
        <taxon>Chromobacteriaceae</taxon>
        <taxon>Chromobacterium</taxon>
    </lineage>
</organism>
<dbReference type="PANTHER" id="PTHR36307">
    <property type="entry name" value="FLAGELLA BASAL BODY P-RING FORMATION PROTEIN FLGA"/>
    <property type="match status" value="1"/>
</dbReference>
<dbReference type="Gene3D" id="2.30.30.760">
    <property type="match status" value="1"/>
</dbReference>
<gene>
    <name evidence="6" type="ORF">B0T45_20785</name>
</gene>
<dbReference type="Proteomes" id="UP000192721">
    <property type="component" value="Unassembled WGS sequence"/>
</dbReference>
<accession>A0A1W0CEB6</accession>
<evidence type="ECO:0000313" key="7">
    <source>
        <dbReference type="Proteomes" id="UP000192721"/>
    </source>
</evidence>
<dbReference type="GO" id="GO:0042597">
    <property type="term" value="C:periplasmic space"/>
    <property type="evidence" value="ECO:0007669"/>
    <property type="project" value="UniProtKB-SubCell"/>
</dbReference>
<protein>
    <recommendedName>
        <fullName evidence="4">Flagella basal body P-ring formation protein FlgA</fullName>
    </recommendedName>
</protein>
<comment type="caution">
    <text evidence="6">The sequence shown here is derived from an EMBL/GenBank/DDBJ whole genome shotgun (WGS) entry which is preliminary data.</text>
</comment>
<dbReference type="InterPro" id="IPR039246">
    <property type="entry name" value="Flagellar_FlgA"/>
</dbReference>
<comment type="function">
    <text evidence="4">Involved in the assembly process of the P-ring formation. It may associate with FlgF on the rod constituting a structure essential for the P-ring assembly or may act as a modulator protein for the P-ring assembly.</text>
</comment>
<name>A0A1W0CEB6_9NEIS</name>
<evidence type="ECO:0000313" key="6">
    <source>
        <dbReference type="EMBL" id="OQS33089.1"/>
    </source>
</evidence>
<sequence>MGIFTPPRHQAAPLLAALLILTSVPALATPYPAAAAVEQTARALLLKKLEKTGLEAARVNVKALPPRGFNAPPCPEPVRVAALDERAPSRMRLQARCDAAGWDAEFIVRADISARVAVAARDIPARSLLDAGDIEWQERPVLDPADMVGAKTKLEGLSNRTALRQGQPLRLKALEASLLVKRGEEVRIVARHSGIEVVAAGEALGNGRQGEIIRVRNSATGKVIRARASQPGEVNPVD</sequence>
<dbReference type="InterPro" id="IPR017585">
    <property type="entry name" value="SAF_FlgA"/>
</dbReference>
<dbReference type="NCBIfam" id="TIGR03170">
    <property type="entry name" value="flgA_cterm"/>
    <property type="match status" value="1"/>
</dbReference>
<comment type="similarity">
    <text evidence="4">Belongs to the FlgA family.</text>
</comment>
<keyword evidence="6" id="KW-0966">Cell projection</keyword>
<dbReference type="CDD" id="cd11614">
    <property type="entry name" value="SAF_CpaB_FlgA_like"/>
    <property type="match status" value="1"/>
</dbReference>